<protein>
    <submittedName>
        <fullName evidence="2">Uncharacterized protein</fullName>
    </submittedName>
</protein>
<proteinExistence type="predicted"/>
<dbReference type="Pfam" id="PF07301">
    <property type="entry name" value="DUF1453"/>
    <property type="match status" value="1"/>
</dbReference>
<feature type="transmembrane region" description="Helical" evidence="1">
    <location>
        <begin position="6"/>
        <end position="25"/>
    </location>
</feature>
<evidence type="ECO:0000256" key="1">
    <source>
        <dbReference type="SAM" id="Phobius"/>
    </source>
</evidence>
<evidence type="ECO:0000313" key="2">
    <source>
        <dbReference type="EMBL" id="ANS76759.1"/>
    </source>
</evidence>
<organism evidence="2 3">
    <name type="scientific">Paenibacillus yonginensis</name>
    <dbReference type="NCBI Taxonomy" id="1462996"/>
    <lineage>
        <taxon>Bacteria</taxon>
        <taxon>Bacillati</taxon>
        <taxon>Bacillota</taxon>
        <taxon>Bacilli</taxon>
        <taxon>Bacillales</taxon>
        <taxon>Paenibacillaceae</taxon>
        <taxon>Paenibacillus</taxon>
    </lineage>
</organism>
<name>A0A1B1N5R3_9BACL</name>
<keyword evidence="1" id="KW-1133">Transmembrane helix</keyword>
<dbReference type="Proteomes" id="UP000092573">
    <property type="component" value="Chromosome"/>
</dbReference>
<dbReference type="RefSeq" id="WP_068699726.1">
    <property type="nucleotide sequence ID" value="NZ_CP014167.1"/>
</dbReference>
<accession>A0A1B1N5R3</accession>
<keyword evidence="3" id="KW-1185">Reference proteome</keyword>
<keyword evidence="1" id="KW-0812">Transmembrane</keyword>
<feature type="transmembrane region" description="Helical" evidence="1">
    <location>
        <begin position="61"/>
        <end position="80"/>
    </location>
</feature>
<dbReference type="STRING" id="1462996.AWM70_21025"/>
<gene>
    <name evidence="2" type="ORF">AWM70_21025</name>
</gene>
<dbReference type="AlphaFoldDB" id="A0A1B1N5R3"/>
<sequence length="189" mass="22116">MTQHQWDLIGYGVWMMIIWMTLRQFLQTRRPVAGKGYKLLFGDWMLFAPVPWIAYCMASRGSFLQLLWVVALGMIVAIPYMLTSRFSRDRLGEIKMKPNLLFYLFLFGLPYVRYELRNYVFHSHPLLTPQHRPDIELMLAEYIAVLVIFTFVWRLSMFISYRRLLKQSVGNPELGVASTGGGKLNLQAK</sequence>
<dbReference type="OrthoDB" id="2607085at2"/>
<evidence type="ECO:0000313" key="3">
    <source>
        <dbReference type="Proteomes" id="UP000092573"/>
    </source>
</evidence>
<feature type="transmembrane region" description="Helical" evidence="1">
    <location>
        <begin position="100"/>
        <end position="117"/>
    </location>
</feature>
<dbReference type="KEGG" id="pyg:AWM70_21025"/>
<feature type="transmembrane region" description="Helical" evidence="1">
    <location>
        <begin position="137"/>
        <end position="156"/>
    </location>
</feature>
<reference evidence="2 3" key="1">
    <citation type="submission" date="2016-01" db="EMBL/GenBank/DDBJ databases">
        <title>Complete Genome Sequence of Paenibacillus yonginensis DCY84, a novel Plant Growth-Promoting Bacteria with Elicitation of Induced Systemic Resistance.</title>
        <authorList>
            <person name="Kim Y.J."/>
            <person name="Yang D.C."/>
            <person name="Sukweenadhi J."/>
        </authorList>
    </citation>
    <scope>NUCLEOTIDE SEQUENCE [LARGE SCALE GENOMIC DNA]</scope>
    <source>
        <strain evidence="2 3">DCY84</strain>
    </source>
</reference>
<feature type="transmembrane region" description="Helical" evidence="1">
    <location>
        <begin position="37"/>
        <end position="55"/>
    </location>
</feature>
<dbReference type="InterPro" id="IPR058247">
    <property type="entry name" value="DUF1453"/>
</dbReference>
<keyword evidence="1" id="KW-0472">Membrane</keyword>
<dbReference type="EMBL" id="CP014167">
    <property type="protein sequence ID" value="ANS76759.1"/>
    <property type="molecule type" value="Genomic_DNA"/>
</dbReference>